<sequence>LILNKYYFAKEKLAIYTTLDEPLARAVMAAFEEDTGIEVEWVRLSGGECVARLIAEKENPQISMWYGGVGLDHIVAKEKGLTTPYESPNAVNIPDKFKDKDYYWTGIYAGPLCFVSNTNLLKELGLEAPTSWADLIKPEYKEQIQVANPGTSGTAYNVLATMVQIMGEEKAFEYLKALDKNIFQYTRSGSKPGKNAAIGEITIGIGYAHDQVKLVAQGYPLQITFPSEGTGYEVASISLIKGGPQPELAKKLYDWALTERAAEIYASVFVCPFLDVEL</sequence>
<name>X1NB78_9ZZZZ</name>
<dbReference type="EMBL" id="BARV01018823">
    <property type="protein sequence ID" value="GAI24065.1"/>
    <property type="molecule type" value="Genomic_DNA"/>
</dbReference>
<organism evidence="2">
    <name type="scientific">marine sediment metagenome</name>
    <dbReference type="NCBI Taxonomy" id="412755"/>
    <lineage>
        <taxon>unclassified sequences</taxon>
        <taxon>metagenomes</taxon>
        <taxon>ecological metagenomes</taxon>
    </lineage>
</organism>
<comment type="caution">
    <text evidence="2">The sequence shown here is derived from an EMBL/GenBank/DDBJ whole genome shotgun (WGS) entry which is preliminary data.</text>
</comment>
<evidence type="ECO:0008006" key="3">
    <source>
        <dbReference type="Google" id="ProtNLM"/>
    </source>
</evidence>
<dbReference type="GO" id="GO:0030975">
    <property type="term" value="F:thiamine binding"/>
    <property type="evidence" value="ECO:0007669"/>
    <property type="project" value="TreeGrafter"/>
</dbReference>
<accession>X1NB78</accession>
<dbReference type="GO" id="GO:0030288">
    <property type="term" value="C:outer membrane-bounded periplasmic space"/>
    <property type="evidence" value="ECO:0007669"/>
    <property type="project" value="TreeGrafter"/>
</dbReference>
<feature type="non-terminal residue" evidence="2">
    <location>
        <position position="278"/>
    </location>
</feature>
<proteinExistence type="predicted"/>
<dbReference type="PANTHER" id="PTHR30006:SF2">
    <property type="entry name" value="ABC TRANSPORTER SUBSTRATE-BINDING PROTEIN"/>
    <property type="match status" value="1"/>
</dbReference>
<dbReference type="PANTHER" id="PTHR30006">
    <property type="entry name" value="THIAMINE-BINDING PERIPLASMIC PROTEIN-RELATED"/>
    <property type="match status" value="1"/>
</dbReference>
<dbReference type="CDD" id="cd13544">
    <property type="entry name" value="PBP2_Fbp_like_1"/>
    <property type="match status" value="1"/>
</dbReference>
<reference evidence="2" key="1">
    <citation type="journal article" date="2014" name="Front. Microbiol.">
        <title>High frequency of phylogenetically diverse reductive dehalogenase-homologous genes in deep subseafloor sedimentary metagenomes.</title>
        <authorList>
            <person name="Kawai M."/>
            <person name="Futagami T."/>
            <person name="Toyoda A."/>
            <person name="Takaki Y."/>
            <person name="Nishi S."/>
            <person name="Hori S."/>
            <person name="Arai W."/>
            <person name="Tsubouchi T."/>
            <person name="Morono Y."/>
            <person name="Uchiyama I."/>
            <person name="Ito T."/>
            <person name="Fujiyama A."/>
            <person name="Inagaki F."/>
            <person name="Takami H."/>
        </authorList>
    </citation>
    <scope>NUCLEOTIDE SEQUENCE</scope>
    <source>
        <strain evidence="2">Expedition CK06-06</strain>
    </source>
</reference>
<keyword evidence="1" id="KW-0732">Signal</keyword>
<dbReference type="GO" id="GO:0015888">
    <property type="term" value="P:thiamine transport"/>
    <property type="evidence" value="ECO:0007669"/>
    <property type="project" value="TreeGrafter"/>
</dbReference>
<gene>
    <name evidence="2" type="ORF">S06H3_31760</name>
</gene>
<evidence type="ECO:0000313" key="2">
    <source>
        <dbReference type="EMBL" id="GAI24065.1"/>
    </source>
</evidence>
<protein>
    <recommendedName>
        <fullName evidence="3">Iron ABC transporter substrate-binding protein</fullName>
    </recommendedName>
</protein>
<evidence type="ECO:0000256" key="1">
    <source>
        <dbReference type="ARBA" id="ARBA00022729"/>
    </source>
</evidence>
<dbReference type="SUPFAM" id="SSF53850">
    <property type="entry name" value="Periplasmic binding protein-like II"/>
    <property type="match status" value="1"/>
</dbReference>
<feature type="non-terminal residue" evidence="2">
    <location>
        <position position="1"/>
    </location>
</feature>
<dbReference type="Gene3D" id="3.40.190.10">
    <property type="entry name" value="Periplasmic binding protein-like II"/>
    <property type="match status" value="2"/>
</dbReference>
<dbReference type="GO" id="GO:0030976">
    <property type="term" value="F:thiamine pyrophosphate binding"/>
    <property type="evidence" value="ECO:0007669"/>
    <property type="project" value="TreeGrafter"/>
</dbReference>
<dbReference type="Pfam" id="PF13343">
    <property type="entry name" value="SBP_bac_6"/>
    <property type="match status" value="1"/>
</dbReference>
<dbReference type="AlphaFoldDB" id="X1NB78"/>